<dbReference type="InterPro" id="IPR016202">
    <property type="entry name" value="DNase_I"/>
</dbReference>
<proteinExistence type="inferred from homology"/>
<dbReference type="CDD" id="cd10283">
    <property type="entry name" value="MnuA_DNase1-like"/>
    <property type="match status" value="1"/>
</dbReference>
<evidence type="ECO:0000256" key="2">
    <source>
        <dbReference type="ARBA" id="ARBA00022722"/>
    </source>
</evidence>
<evidence type="ECO:0000313" key="7">
    <source>
        <dbReference type="Proteomes" id="UP000017081"/>
    </source>
</evidence>
<protein>
    <recommendedName>
        <fullName evidence="5">Endonuclease/exonuclease/phosphatase domain-containing protein</fullName>
    </recommendedName>
</protein>
<evidence type="ECO:0000259" key="5">
    <source>
        <dbReference type="Pfam" id="PF03372"/>
    </source>
</evidence>
<keyword evidence="7" id="KW-1185">Reference proteome</keyword>
<dbReference type="InterPro" id="IPR036691">
    <property type="entry name" value="Endo/exonu/phosph_ase_sf"/>
</dbReference>
<evidence type="ECO:0000256" key="1">
    <source>
        <dbReference type="ARBA" id="ARBA00007359"/>
    </source>
</evidence>
<dbReference type="eggNOG" id="COG2374">
    <property type="taxonomic scope" value="Bacteria"/>
</dbReference>
<dbReference type="PANTHER" id="PTHR11371:SF31">
    <property type="entry name" value="EXTRACELLULAR NUCLEASE"/>
    <property type="match status" value="1"/>
</dbReference>
<dbReference type="Gene3D" id="3.60.10.10">
    <property type="entry name" value="Endonuclease/exonuclease/phosphatase"/>
    <property type="match status" value="1"/>
</dbReference>
<feature type="chain" id="PRO_5004688684" description="Endonuclease/exonuclease/phosphatase domain-containing protein" evidence="4">
    <location>
        <begin position="20"/>
        <end position="278"/>
    </location>
</feature>
<dbReference type="Pfam" id="PF03372">
    <property type="entry name" value="Exo_endo_phos"/>
    <property type="match status" value="1"/>
</dbReference>
<dbReference type="Proteomes" id="UP000017081">
    <property type="component" value="Unassembled WGS sequence"/>
</dbReference>
<sequence length="278" mass="32050">MFFKLILVLLLSIFSFSFSTEPENKAYIGSFNTLRLGKGTKDYEHLAKSIEPFDIVGLVEVMNKKGLFKLLSEVEKISNSKWGYEISPYPVGTDEYKEYYAFLYKKNKVNFIKSEGFYPDENDDFIREPYGATFKINNFDFTYVLIHSIYGKKISQRQFEAKKLINVYNYFQSLDPNENDILIGGDFNLPANDSAFEDIFNHSDDIIYTLDPSIKTTVGTKGFANSYDNIFISKKYTQEFKGQSGALDITRGDFIKTRKEVSDHLPIFIVVDTEIDDD</sequence>
<evidence type="ECO:0000256" key="3">
    <source>
        <dbReference type="ARBA" id="ARBA00022801"/>
    </source>
</evidence>
<dbReference type="InterPro" id="IPR005135">
    <property type="entry name" value="Endo/exonuclease/phosphatase"/>
</dbReference>
<dbReference type="SUPFAM" id="SSF56219">
    <property type="entry name" value="DNase I-like"/>
    <property type="match status" value="1"/>
</dbReference>
<dbReference type="HOGENOM" id="CLU_989626_0_0_0"/>
<reference evidence="6 7" key="1">
    <citation type="submission" date="2013-08" db="EMBL/GenBank/DDBJ databases">
        <authorList>
            <person name="Weinstock G."/>
            <person name="Sodergren E."/>
            <person name="Wylie T."/>
            <person name="Fulton L."/>
            <person name="Fulton R."/>
            <person name="Fronick C."/>
            <person name="O'Laughlin M."/>
            <person name="Godfrey J."/>
            <person name="Miner T."/>
            <person name="Herter B."/>
            <person name="Appelbaum E."/>
            <person name="Cordes M."/>
            <person name="Lek S."/>
            <person name="Wollam A."/>
            <person name="Pepin K.H."/>
            <person name="Palsikar V.B."/>
            <person name="Mitreva M."/>
            <person name="Wilson R.K."/>
        </authorList>
    </citation>
    <scope>NUCLEOTIDE SEQUENCE [LARGE SCALE GENOMIC DNA]</scope>
    <source>
        <strain evidence="6 7">ATCC BAA-474</strain>
    </source>
</reference>
<dbReference type="GO" id="GO:0016787">
    <property type="term" value="F:hydrolase activity"/>
    <property type="evidence" value="ECO:0007669"/>
    <property type="project" value="UniProtKB-KW"/>
</dbReference>
<dbReference type="EMBL" id="AXZF01000019">
    <property type="protein sequence ID" value="ERT69560.1"/>
    <property type="molecule type" value="Genomic_DNA"/>
</dbReference>
<dbReference type="SMART" id="SM00476">
    <property type="entry name" value="DNaseIc"/>
    <property type="match status" value="1"/>
</dbReference>
<keyword evidence="3" id="KW-0378">Hydrolase</keyword>
<keyword evidence="2" id="KW-0540">Nuclease</keyword>
<comment type="caution">
    <text evidence="6">The sequence shown here is derived from an EMBL/GenBank/DDBJ whole genome shotgun (WGS) entry which is preliminary data.</text>
</comment>
<dbReference type="GO" id="GO:0006308">
    <property type="term" value="P:DNA catabolic process"/>
    <property type="evidence" value="ECO:0007669"/>
    <property type="project" value="InterPro"/>
</dbReference>
<feature type="domain" description="Endonuclease/exonuclease/phosphatase" evidence="5">
    <location>
        <begin position="30"/>
        <end position="264"/>
    </location>
</feature>
<dbReference type="STRING" id="1319815.HMPREF0202_00588"/>
<dbReference type="GO" id="GO:0004536">
    <property type="term" value="F:DNA nuclease activity"/>
    <property type="evidence" value="ECO:0007669"/>
    <property type="project" value="InterPro"/>
</dbReference>
<name>U7VDD6_9FUSO</name>
<dbReference type="AlphaFoldDB" id="U7VDD6"/>
<dbReference type="RefSeq" id="WP_023050135.1">
    <property type="nucleotide sequence ID" value="NZ_CP173065.2"/>
</dbReference>
<evidence type="ECO:0000256" key="4">
    <source>
        <dbReference type="SAM" id="SignalP"/>
    </source>
</evidence>
<gene>
    <name evidence="6" type="ORF">HMPREF0202_00588</name>
</gene>
<organism evidence="6 7">
    <name type="scientific">Cetobacterium somerae ATCC BAA-474</name>
    <dbReference type="NCBI Taxonomy" id="1319815"/>
    <lineage>
        <taxon>Bacteria</taxon>
        <taxon>Fusobacteriati</taxon>
        <taxon>Fusobacteriota</taxon>
        <taxon>Fusobacteriia</taxon>
        <taxon>Fusobacteriales</taxon>
        <taxon>Fusobacteriaceae</taxon>
        <taxon>Cetobacterium</taxon>
    </lineage>
</organism>
<evidence type="ECO:0000313" key="6">
    <source>
        <dbReference type="EMBL" id="ERT69560.1"/>
    </source>
</evidence>
<feature type="signal peptide" evidence="4">
    <location>
        <begin position="1"/>
        <end position="19"/>
    </location>
</feature>
<keyword evidence="4" id="KW-0732">Signal</keyword>
<dbReference type="PANTHER" id="PTHR11371">
    <property type="entry name" value="DEOXYRIBONUCLEASE"/>
    <property type="match status" value="1"/>
</dbReference>
<comment type="similarity">
    <text evidence="1">Belongs to the DNase I family.</text>
</comment>
<accession>U7VDD6</accession>